<protein>
    <submittedName>
        <fullName evidence="2">Uncharacterized protein</fullName>
    </submittedName>
</protein>
<gene>
    <name evidence="2" type="ORF">METZ01_LOCUS506901</name>
</gene>
<name>A0A383EB18_9ZZZZ</name>
<sequence>MKKGTRTTLIVLGVIALVLIFIAFFTETEIRIEVNTKSATPEYSTFDECRLREAQKCSPVDCKVNARTYCSELRDKGEFKE</sequence>
<reference evidence="2" key="1">
    <citation type="submission" date="2018-05" db="EMBL/GenBank/DDBJ databases">
        <authorList>
            <person name="Lanie J.A."/>
            <person name="Ng W.-L."/>
            <person name="Kazmierczak K.M."/>
            <person name="Andrzejewski T.M."/>
            <person name="Davidsen T.M."/>
            <person name="Wayne K.J."/>
            <person name="Tettelin H."/>
            <person name="Glass J.I."/>
            <person name="Rusch D."/>
            <person name="Podicherti R."/>
            <person name="Tsui H.-C.T."/>
            <person name="Winkler M.E."/>
        </authorList>
    </citation>
    <scope>NUCLEOTIDE SEQUENCE</scope>
</reference>
<accession>A0A383EB18</accession>
<keyword evidence="1" id="KW-0472">Membrane</keyword>
<feature type="transmembrane region" description="Helical" evidence="1">
    <location>
        <begin position="7"/>
        <end position="25"/>
    </location>
</feature>
<evidence type="ECO:0000313" key="2">
    <source>
        <dbReference type="EMBL" id="SVE54047.1"/>
    </source>
</evidence>
<proteinExistence type="predicted"/>
<keyword evidence="1" id="KW-1133">Transmembrane helix</keyword>
<dbReference type="EMBL" id="UINC01224430">
    <property type="protein sequence ID" value="SVE54047.1"/>
    <property type="molecule type" value="Genomic_DNA"/>
</dbReference>
<keyword evidence="1" id="KW-0812">Transmembrane</keyword>
<dbReference type="AlphaFoldDB" id="A0A383EB18"/>
<organism evidence="2">
    <name type="scientific">marine metagenome</name>
    <dbReference type="NCBI Taxonomy" id="408172"/>
    <lineage>
        <taxon>unclassified sequences</taxon>
        <taxon>metagenomes</taxon>
        <taxon>ecological metagenomes</taxon>
    </lineage>
</organism>
<evidence type="ECO:0000256" key="1">
    <source>
        <dbReference type="SAM" id="Phobius"/>
    </source>
</evidence>